<name>A0ABQ5GMB6_9ASTR</name>
<accession>A0ABQ5GMB6</accession>
<gene>
    <name evidence="2" type="ORF">Tco_1043541</name>
</gene>
<keyword evidence="3" id="KW-1185">Reference proteome</keyword>
<protein>
    <submittedName>
        <fullName evidence="2">Uncharacterized protein</fullName>
    </submittedName>
</protein>
<feature type="region of interest" description="Disordered" evidence="1">
    <location>
        <begin position="37"/>
        <end position="69"/>
    </location>
</feature>
<reference evidence="2" key="2">
    <citation type="submission" date="2022-01" db="EMBL/GenBank/DDBJ databases">
        <authorList>
            <person name="Yamashiro T."/>
            <person name="Shiraishi A."/>
            <person name="Satake H."/>
            <person name="Nakayama K."/>
        </authorList>
    </citation>
    <scope>NUCLEOTIDE SEQUENCE</scope>
</reference>
<sequence length="439" mass="50230">MKIPSWMITDEMKLTDHYRMYVVVFGVDVPMTQLQPIESTHGTHRTSSAPRSPNPETDEGESSAPRKSIVIRLHIPQRRSTRLTPPTPIPTTVEADDIILQDTIQLSLAKRKTENVENVEVNSSTLRQDDTQTILDTKLEPSSDKESPEVEITAAKQPVNVIKKEEESAEDNYELRRKEKGRHVEESKSTLSLTTIRSPRNHSTLIYLHTKKLQELTVTDPLPSSSTPSSSSSKLKLSATNRLLYLFKPKTGRFKRYRSFFDELQGQYEIMEESFPTMVDDRVKEHIKTQVPVYVPHGLIMERQQSQADVIKMIADAIQQERDNLLFEISLQINDAISNHIPSEVDSSVRNYMSGHILHVHPTQATPTSIQEQQQQLYLTIRDNPQLQQDDLPIWLTLKYKFERLHAATTPYRPSVTPSQGGNTRRNVMGIITTQWCQQ</sequence>
<feature type="region of interest" description="Disordered" evidence="1">
    <location>
        <begin position="165"/>
        <end position="193"/>
    </location>
</feature>
<dbReference type="EMBL" id="BQNB010018658">
    <property type="protein sequence ID" value="GJT76816.1"/>
    <property type="molecule type" value="Genomic_DNA"/>
</dbReference>
<organism evidence="2 3">
    <name type="scientific">Tanacetum coccineum</name>
    <dbReference type="NCBI Taxonomy" id="301880"/>
    <lineage>
        <taxon>Eukaryota</taxon>
        <taxon>Viridiplantae</taxon>
        <taxon>Streptophyta</taxon>
        <taxon>Embryophyta</taxon>
        <taxon>Tracheophyta</taxon>
        <taxon>Spermatophyta</taxon>
        <taxon>Magnoliopsida</taxon>
        <taxon>eudicotyledons</taxon>
        <taxon>Gunneridae</taxon>
        <taxon>Pentapetalae</taxon>
        <taxon>asterids</taxon>
        <taxon>campanulids</taxon>
        <taxon>Asterales</taxon>
        <taxon>Asteraceae</taxon>
        <taxon>Asteroideae</taxon>
        <taxon>Anthemideae</taxon>
        <taxon>Anthemidinae</taxon>
        <taxon>Tanacetum</taxon>
    </lineage>
</organism>
<feature type="compositionally biased region" description="Polar residues" evidence="1">
    <location>
        <begin position="37"/>
        <end position="55"/>
    </location>
</feature>
<dbReference type="Proteomes" id="UP001151760">
    <property type="component" value="Unassembled WGS sequence"/>
</dbReference>
<evidence type="ECO:0000313" key="2">
    <source>
        <dbReference type="EMBL" id="GJT76816.1"/>
    </source>
</evidence>
<feature type="compositionally biased region" description="Basic and acidic residues" evidence="1">
    <location>
        <begin position="173"/>
        <end position="188"/>
    </location>
</feature>
<proteinExistence type="predicted"/>
<reference evidence="2" key="1">
    <citation type="journal article" date="2022" name="Int. J. Mol. Sci.">
        <title>Draft Genome of Tanacetum Coccineum: Genomic Comparison of Closely Related Tanacetum-Family Plants.</title>
        <authorList>
            <person name="Yamashiro T."/>
            <person name="Shiraishi A."/>
            <person name="Nakayama K."/>
            <person name="Satake H."/>
        </authorList>
    </citation>
    <scope>NUCLEOTIDE SEQUENCE</scope>
</reference>
<evidence type="ECO:0000313" key="3">
    <source>
        <dbReference type="Proteomes" id="UP001151760"/>
    </source>
</evidence>
<comment type="caution">
    <text evidence="2">The sequence shown here is derived from an EMBL/GenBank/DDBJ whole genome shotgun (WGS) entry which is preliminary data.</text>
</comment>
<evidence type="ECO:0000256" key="1">
    <source>
        <dbReference type="SAM" id="MobiDB-lite"/>
    </source>
</evidence>